<sequence length="395" mass="42407">MKEWTCVVVGGGYAGIHAVKEIRQTFKEEKTAGHKLRIILVDQNPYHLRKVLLFRVAAGNEQITIPLKEMFPQGVEFLQAAVTRIVSAEKRLLYTGAEGEPASLSYDILILAAGSIVRGPGPGQGGMVLSDPEAAGSIRESWRANLKQAAIVTESVERQRLMTIVVAGAGISGIETSAELAFAVREEARQLGLDPDGLSIQLINASSRLFPEGPVKVGLKLEQVLGTYGVEVKHERKVVSSQAGTVALDDGTTIPAGLCIWTLGLQPSPMLGSLGLPLTPGGFICVDASYRVHDAPGVYSIGDCARIAEPGSGHVDGKTCKEAIGQASRLAKIIWADISGRPAPEHKAYMTFFCFGLGPGRGMAWTHQWGLDILITGRLGWRLRKFTWDAASFLK</sequence>
<dbReference type="EMBL" id="CP009285">
    <property type="protein sequence ID" value="AIQ56281.1"/>
    <property type="molecule type" value="Genomic_DNA"/>
</dbReference>
<evidence type="ECO:0000256" key="1">
    <source>
        <dbReference type="ARBA" id="ARBA00001974"/>
    </source>
</evidence>
<dbReference type="InterPro" id="IPR051169">
    <property type="entry name" value="NADH-Q_oxidoreductase"/>
</dbReference>
<evidence type="ECO:0000256" key="3">
    <source>
        <dbReference type="ARBA" id="ARBA00022630"/>
    </source>
</evidence>
<keyword evidence="5" id="KW-0560">Oxidoreductase</keyword>
<dbReference type="OrthoDB" id="2641866at2"/>
<keyword evidence="3" id="KW-0285">Flavoprotein</keyword>
<dbReference type="Pfam" id="PF07992">
    <property type="entry name" value="Pyr_redox_2"/>
    <property type="match status" value="1"/>
</dbReference>
<protein>
    <submittedName>
        <fullName evidence="7">Pyridine nucleotide-disulfide oxidoreductase</fullName>
    </submittedName>
</protein>
<evidence type="ECO:0000313" key="8">
    <source>
        <dbReference type="Proteomes" id="UP000029518"/>
    </source>
</evidence>
<comment type="cofactor">
    <cofactor evidence="1">
        <name>FAD</name>
        <dbReference type="ChEBI" id="CHEBI:57692"/>
    </cofactor>
</comment>
<dbReference type="AlphaFoldDB" id="A0A089L472"/>
<reference evidence="7" key="1">
    <citation type="submission" date="2014-08" db="EMBL/GenBank/DDBJ databases">
        <title>Comparative genomics of the Paenibacillus odorifer group.</title>
        <authorList>
            <person name="den Bakker H.C."/>
            <person name="Tsai Y.-C.Y.-C."/>
            <person name="Martin N."/>
            <person name="Korlach J."/>
            <person name="Wiedmann M."/>
        </authorList>
    </citation>
    <scope>NUCLEOTIDE SEQUENCE [LARGE SCALE GENOMIC DNA]</scope>
    <source>
        <strain evidence="7">DSM 13188</strain>
    </source>
</reference>
<dbReference type="Proteomes" id="UP000029518">
    <property type="component" value="Chromosome"/>
</dbReference>
<dbReference type="PANTHER" id="PTHR42913:SF3">
    <property type="entry name" value="64 KDA MITOCHONDRIAL NADH DEHYDROGENASE (EUROFUNG)"/>
    <property type="match status" value="1"/>
</dbReference>
<dbReference type="KEGG" id="pbd:PBOR_04405"/>
<feature type="domain" description="FAD/NAD(P)-binding" evidence="6">
    <location>
        <begin position="6"/>
        <end position="318"/>
    </location>
</feature>
<comment type="similarity">
    <text evidence="2">Belongs to the NADH dehydrogenase family.</text>
</comment>
<dbReference type="PRINTS" id="PR00368">
    <property type="entry name" value="FADPNR"/>
</dbReference>
<dbReference type="RefSeq" id="WP_042210623.1">
    <property type="nucleotide sequence ID" value="NZ_CP009285.1"/>
</dbReference>
<evidence type="ECO:0000256" key="4">
    <source>
        <dbReference type="ARBA" id="ARBA00022827"/>
    </source>
</evidence>
<dbReference type="GO" id="GO:0019646">
    <property type="term" value="P:aerobic electron transport chain"/>
    <property type="evidence" value="ECO:0007669"/>
    <property type="project" value="TreeGrafter"/>
</dbReference>
<evidence type="ECO:0000256" key="5">
    <source>
        <dbReference type="ARBA" id="ARBA00023002"/>
    </source>
</evidence>
<evidence type="ECO:0000313" key="7">
    <source>
        <dbReference type="EMBL" id="AIQ56281.1"/>
    </source>
</evidence>
<dbReference type="InterPro" id="IPR023753">
    <property type="entry name" value="FAD/NAD-binding_dom"/>
</dbReference>
<evidence type="ECO:0000259" key="6">
    <source>
        <dbReference type="Pfam" id="PF07992"/>
    </source>
</evidence>
<dbReference type="InterPro" id="IPR036188">
    <property type="entry name" value="FAD/NAD-bd_sf"/>
</dbReference>
<dbReference type="PANTHER" id="PTHR42913">
    <property type="entry name" value="APOPTOSIS-INDUCING FACTOR 1"/>
    <property type="match status" value="1"/>
</dbReference>
<dbReference type="SUPFAM" id="SSF51905">
    <property type="entry name" value="FAD/NAD(P)-binding domain"/>
    <property type="match status" value="1"/>
</dbReference>
<keyword evidence="8" id="KW-1185">Reference proteome</keyword>
<organism evidence="7 8">
    <name type="scientific">Paenibacillus borealis</name>
    <dbReference type="NCBI Taxonomy" id="160799"/>
    <lineage>
        <taxon>Bacteria</taxon>
        <taxon>Bacillati</taxon>
        <taxon>Bacillota</taxon>
        <taxon>Bacilli</taxon>
        <taxon>Bacillales</taxon>
        <taxon>Paenibacillaceae</taxon>
        <taxon>Paenibacillus</taxon>
    </lineage>
</organism>
<name>A0A089L472_PAEBO</name>
<dbReference type="GO" id="GO:0003955">
    <property type="term" value="F:NAD(P)H dehydrogenase (quinone) activity"/>
    <property type="evidence" value="ECO:0007669"/>
    <property type="project" value="TreeGrafter"/>
</dbReference>
<keyword evidence="4" id="KW-0274">FAD</keyword>
<proteinExistence type="inferred from homology"/>
<dbReference type="Gene3D" id="3.50.50.100">
    <property type="match status" value="1"/>
</dbReference>
<accession>A0A089L472</accession>
<gene>
    <name evidence="7" type="ORF">PBOR_04405</name>
</gene>
<dbReference type="HOGENOM" id="CLU_697986_0_0_9"/>
<evidence type="ECO:0000256" key="2">
    <source>
        <dbReference type="ARBA" id="ARBA00005272"/>
    </source>
</evidence>